<dbReference type="CDD" id="cd04847">
    <property type="entry name" value="Peptidases_S8_Subtilisin_like_2"/>
    <property type="match status" value="1"/>
</dbReference>
<evidence type="ECO:0000256" key="3">
    <source>
        <dbReference type="ARBA" id="ARBA00022801"/>
    </source>
</evidence>
<dbReference type="InterPro" id="IPR050131">
    <property type="entry name" value="Peptidase_S8_subtilisin-like"/>
</dbReference>
<feature type="region of interest" description="Disordered" evidence="6">
    <location>
        <begin position="1"/>
        <end position="22"/>
    </location>
</feature>
<dbReference type="GO" id="GO:0004252">
    <property type="term" value="F:serine-type endopeptidase activity"/>
    <property type="evidence" value="ECO:0007669"/>
    <property type="project" value="InterPro"/>
</dbReference>
<dbReference type="AlphaFoldDB" id="A0A2S9K116"/>
<dbReference type="Gene3D" id="3.40.50.200">
    <property type="entry name" value="Peptidase S8/S53 domain"/>
    <property type="match status" value="1"/>
</dbReference>
<gene>
    <name evidence="8" type="ORF">C6P64_15830</name>
</gene>
<keyword evidence="2" id="KW-0645">Protease</keyword>
<reference evidence="8 9" key="1">
    <citation type="submission" date="2018-03" db="EMBL/GenBank/DDBJ databases">
        <title>Comparative genomics illustrates the genes involved in a hyperalkaliphilic mechanisms of Serpentinomonas isolated from highly-alkaline calcium-rich serpentinized springs.</title>
        <authorList>
            <person name="Suzuki S."/>
            <person name="Ishii S."/>
            <person name="Walworth N."/>
            <person name="Bird L."/>
            <person name="Kuenen J.G."/>
            <person name="Nealson K.H."/>
        </authorList>
    </citation>
    <scope>NUCLEOTIDE SEQUENCE [LARGE SCALE GENOMIC DNA]</scope>
    <source>
        <strain evidence="8 9">P1</strain>
    </source>
</reference>
<evidence type="ECO:0000256" key="6">
    <source>
        <dbReference type="SAM" id="MobiDB-lite"/>
    </source>
</evidence>
<dbReference type="RefSeq" id="WP_105749510.1">
    <property type="nucleotide sequence ID" value="NZ_PVLQ01000088.1"/>
</dbReference>
<dbReference type="InterPro" id="IPR000209">
    <property type="entry name" value="Peptidase_S8/S53_dom"/>
</dbReference>
<dbReference type="EMBL" id="PVLQ01000088">
    <property type="protein sequence ID" value="PRD64134.1"/>
    <property type="molecule type" value="Genomic_DNA"/>
</dbReference>
<dbReference type="SUPFAM" id="SSF52743">
    <property type="entry name" value="Subtilisin-like"/>
    <property type="match status" value="1"/>
</dbReference>
<proteinExistence type="inferred from homology"/>
<sequence length="484" mass="52699">MAKKPRQSSASQRSDLKPSAENPFIRIPFDGADLQSYISPGGGAKVLPGVDVDRTYRATLGATLVRSQQAVEHELVRHQESWSTLVLTLRDKAIAKSHRPLHLAAKCEALLAGHAKLNEMLIGVDRLRIDKLARLIESDETQNTRANLSTIMHFAPWSRARRNPGGTASLRNAGRTLLQPFSYHNAEEKTKANWQNIERLLKRVNARYRHLLHDTQAPLLELLDMDQWTDEMLDTLLSYPGLRRADPSPMIAASNPGSAISLGVPALTPIAPPDQAWPVVAVFDTGVAPGHSQLEPWVVGRNTFVLPPDTDHVHGTAVASLVVAGHQLNAGFPRSPCRVFDVAGLEVAKSYISDLIDRLRDAVDQTPDVKIWNLSLGAEVGCNEQEFSEFAQALDALSAKHGVLFVVSAGNYTDMPRRGWPVTKHLQGDRISSPGDSVTALTVGALAQAGNYSTIVQGGEPAPYSRRGPGRVISRCPRGLSQSL</sequence>
<dbReference type="GO" id="GO:0006508">
    <property type="term" value="P:proteolysis"/>
    <property type="evidence" value="ECO:0007669"/>
    <property type="project" value="UniProtKB-KW"/>
</dbReference>
<evidence type="ECO:0000256" key="2">
    <source>
        <dbReference type="ARBA" id="ARBA00022670"/>
    </source>
</evidence>
<accession>A0A2S9K116</accession>
<evidence type="ECO:0000256" key="1">
    <source>
        <dbReference type="ARBA" id="ARBA00011073"/>
    </source>
</evidence>
<keyword evidence="9" id="KW-1185">Reference proteome</keyword>
<protein>
    <recommendedName>
        <fullName evidence="7">Peptidase S8/S53 domain-containing protein</fullName>
    </recommendedName>
</protein>
<name>A0A2S9K116_9BURK</name>
<dbReference type="OrthoDB" id="9768989at2"/>
<keyword evidence="3" id="KW-0378">Hydrolase</keyword>
<evidence type="ECO:0000259" key="7">
    <source>
        <dbReference type="Pfam" id="PF00082"/>
    </source>
</evidence>
<evidence type="ECO:0000313" key="9">
    <source>
        <dbReference type="Proteomes" id="UP000238589"/>
    </source>
</evidence>
<dbReference type="InterPro" id="IPR036852">
    <property type="entry name" value="Peptidase_S8/S53_dom_sf"/>
</dbReference>
<feature type="domain" description="Peptidase S8/S53" evidence="7">
    <location>
        <begin position="279"/>
        <end position="469"/>
    </location>
</feature>
<dbReference type="Pfam" id="PF00082">
    <property type="entry name" value="Peptidase_S8"/>
    <property type="match status" value="1"/>
</dbReference>
<evidence type="ECO:0000256" key="4">
    <source>
        <dbReference type="ARBA" id="ARBA00022825"/>
    </source>
</evidence>
<dbReference type="PANTHER" id="PTHR43806">
    <property type="entry name" value="PEPTIDASE S8"/>
    <property type="match status" value="1"/>
</dbReference>
<keyword evidence="4" id="KW-0720">Serine protease</keyword>
<comment type="caution">
    <text evidence="8">The sequence shown here is derived from an EMBL/GenBank/DDBJ whole genome shotgun (WGS) entry which is preliminary data.</text>
</comment>
<dbReference type="PROSITE" id="PS51892">
    <property type="entry name" value="SUBTILASE"/>
    <property type="match status" value="1"/>
</dbReference>
<evidence type="ECO:0000313" key="8">
    <source>
        <dbReference type="EMBL" id="PRD64134.1"/>
    </source>
</evidence>
<organism evidence="8 9">
    <name type="scientific">Malikia granosa</name>
    <dbReference type="NCBI Taxonomy" id="263067"/>
    <lineage>
        <taxon>Bacteria</taxon>
        <taxon>Pseudomonadati</taxon>
        <taxon>Pseudomonadota</taxon>
        <taxon>Betaproteobacteria</taxon>
        <taxon>Burkholderiales</taxon>
        <taxon>Comamonadaceae</taxon>
        <taxon>Malikia</taxon>
    </lineage>
</organism>
<comment type="similarity">
    <text evidence="1 5">Belongs to the peptidase S8 family.</text>
</comment>
<dbReference type="PANTHER" id="PTHR43806:SF11">
    <property type="entry name" value="CEREVISIN-RELATED"/>
    <property type="match status" value="1"/>
</dbReference>
<comment type="caution">
    <text evidence="5">Lacks conserved residue(s) required for the propagation of feature annotation.</text>
</comment>
<dbReference type="Proteomes" id="UP000238589">
    <property type="component" value="Unassembled WGS sequence"/>
</dbReference>
<dbReference type="InterPro" id="IPR034074">
    <property type="entry name" value="Y4bN_pept_dom"/>
</dbReference>
<evidence type="ECO:0000256" key="5">
    <source>
        <dbReference type="PROSITE-ProRule" id="PRU01240"/>
    </source>
</evidence>